<dbReference type="SMART" id="SM00918">
    <property type="entry name" value="Lig_chan-Glu_bd"/>
    <property type="match status" value="1"/>
</dbReference>
<keyword evidence="12" id="KW-0407">Ion channel</keyword>
<evidence type="ECO:0000259" key="14">
    <source>
        <dbReference type="SMART" id="SM00918"/>
    </source>
</evidence>
<dbReference type="InterPro" id="IPR001320">
    <property type="entry name" value="Iontro_rcpt_C"/>
</dbReference>
<evidence type="ECO:0000256" key="2">
    <source>
        <dbReference type="ARBA" id="ARBA00008685"/>
    </source>
</evidence>
<dbReference type="EMBL" id="JAWQEG010000505">
    <property type="protein sequence ID" value="KAK3889093.1"/>
    <property type="molecule type" value="Genomic_DNA"/>
</dbReference>
<evidence type="ECO:0000256" key="1">
    <source>
        <dbReference type="ARBA" id="ARBA00004651"/>
    </source>
</evidence>
<dbReference type="AlphaFoldDB" id="A0AAE1G9L4"/>
<protein>
    <recommendedName>
        <fullName evidence="14">Ionotropic glutamate receptor L-glutamate and glycine-binding domain-containing protein</fullName>
    </recommendedName>
</protein>
<dbReference type="PANTHER" id="PTHR42643">
    <property type="entry name" value="IONOTROPIC RECEPTOR 20A-RELATED"/>
    <property type="match status" value="1"/>
</dbReference>
<keyword evidence="8 13" id="KW-0472">Membrane</keyword>
<dbReference type="GO" id="GO:0005886">
    <property type="term" value="C:plasma membrane"/>
    <property type="evidence" value="ECO:0007669"/>
    <property type="project" value="UniProtKB-SubCell"/>
</dbReference>
<dbReference type="Gene3D" id="1.10.287.70">
    <property type="match status" value="1"/>
</dbReference>
<evidence type="ECO:0000256" key="8">
    <source>
        <dbReference type="ARBA" id="ARBA00023136"/>
    </source>
</evidence>
<evidence type="ECO:0000256" key="3">
    <source>
        <dbReference type="ARBA" id="ARBA00022448"/>
    </source>
</evidence>
<accession>A0AAE1G9L4</accession>
<dbReference type="Gene3D" id="3.40.190.10">
    <property type="entry name" value="Periplasmic binding protein-like II"/>
    <property type="match status" value="1"/>
</dbReference>
<dbReference type="SUPFAM" id="SSF53850">
    <property type="entry name" value="Periplasmic binding protein-like II"/>
    <property type="match status" value="1"/>
</dbReference>
<comment type="subcellular location">
    <subcellularLocation>
        <location evidence="1">Cell membrane</location>
        <topology evidence="1">Multi-pass membrane protein</topology>
    </subcellularLocation>
</comment>
<keyword evidence="4" id="KW-1003">Cell membrane</keyword>
<keyword evidence="5 13" id="KW-0812">Transmembrane</keyword>
<evidence type="ECO:0000313" key="15">
    <source>
        <dbReference type="EMBL" id="KAK3889093.1"/>
    </source>
</evidence>
<comment type="caution">
    <text evidence="15">The sequence shown here is derived from an EMBL/GenBank/DDBJ whole genome shotgun (WGS) entry which is preliminary data.</text>
</comment>
<keyword evidence="16" id="KW-1185">Reference proteome</keyword>
<feature type="transmembrane region" description="Helical" evidence="13">
    <location>
        <begin position="324"/>
        <end position="345"/>
    </location>
</feature>
<organism evidence="15 16">
    <name type="scientific">Petrolisthes cinctipes</name>
    <name type="common">Flat porcelain crab</name>
    <dbReference type="NCBI Taxonomy" id="88211"/>
    <lineage>
        <taxon>Eukaryota</taxon>
        <taxon>Metazoa</taxon>
        <taxon>Ecdysozoa</taxon>
        <taxon>Arthropoda</taxon>
        <taxon>Crustacea</taxon>
        <taxon>Multicrustacea</taxon>
        <taxon>Malacostraca</taxon>
        <taxon>Eumalacostraca</taxon>
        <taxon>Eucarida</taxon>
        <taxon>Decapoda</taxon>
        <taxon>Pleocyemata</taxon>
        <taxon>Anomura</taxon>
        <taxon>Galatheoidea</taxon>
        <taxon>Porcellanidae</taxon>
        <taxon>Petrolisthes</taxon>
    </lineage>
</organism>
<keyword evidence="3" id="KW-0813">Transport</keyword>
<dbReference type="GO" id="GO:0050906">
    <property type="term" value="P:detection of stimulus involved in sensory perception"/>
    <property type="evidence" value="ECO:0007669"/>
    <property type="project" value="UniProtKB-ARBA"/>
</dbReference>
<feature type="transmembrane region" description="Helical" evidence="13">
    <location>
        <begin position="519"/>
        <end position="536"/>
    </location>
</feature>
<evidence type="ECO:0000256" key="10">
    <source>
        <dbReference type="ARBA" id="ARBA00023180"/>
    </source>
</evidence>
<dbReference type="GO" id="GO:0015276">
    <property type="term" value="F:ligand-gated monoatomic ion channel activity"/>
    <property type="evidence" value="ECO:0007669"/>
    <property type="project" value="InterPro"/>
</dbReference>
<dbReference type="PANTHER" id="PTHR42643:SF24">
    <property type="entry name" value="IONOTROPIC RECEPTOR 60A"/>
    <property type="match status" value="1"/>
</dbReference>
<dbReference type="Pfam" id="PF10613">
    <property type="entry name" value="Lig_chan-Glu_bd"/>
    <property type="match status" value="1"/>
</dbReference>
<feature type="domain" description="Ionotropic glutamate receptor L-glutamate and glycine-binding" evidence="14">
    <location>
        <begin position="213"/>
        <end position="271"/>
    </location>
</feature>
<evidence type="ECO:0000256" key="13">
    <source>
        <dbReference type="SAM" id="Phobius"/>
    </source>
</evidence>
<dbReference type="Pfam" id="PF00060">
    <property type="entry name" value="Lig_chan"/>
    <property type="match status" value="1"/>
</dbReference>
<evidence type="ECO:0000256" key="11">
    <source>
        <dbReference type="ARBA" id="ARBA00023286"/>
    </source>
</evidence>
<dbReference type="Proteomes" id="UP001286313">
    <property type="component" value="Unassembled WGS sequence"/>
</dbReference>
<reference evidence="15" key="1">
    <citation type="submission" date="2023-10" db="EMBL/GenBank/DDBJ databases">
        <title>Genome assemblies of two species of porcelain crab, Petrolisthes cinctipes and Petrolisthes manimaculis (Anomura: Porcellanidae).</title>
        <authorList>
            <person name="Angst P."/>
        </authorList>
    </citation>
    <scope>NUCLEOTIDE SEQUENCE</scope>
    <source>
        <strain evidence="15">PB745_01</strain>
        <tissue evidence="15">Gill</tissue>
    </source>
</reference>
<evidence type="ECO:0000256" key="5">
    <source>
        <dbReference type="ARBA" id="ARBA00022692"/>
    </source>
</evidence>
<name>A0AAE1G9L4_PETCI</name>
<feature type="transmembrane region" description="Helical" evidence="13">
    <location>
        <begin position="377"/>
        <end position="399"/>
    </location>
</feature>
<sequence length="605" mass="68467">MWFAEMEKKLLLQILVYNITEVVSGKSAAMGSLYARTRNITIMAQRVVKLVEEVEQGPARLRNLVLHLDPALPGEVQDALSLRQRLHLPRKTSLLHLIIFMGSVPFPSNLLSTAVHTFHHVLLLNFGLDHNATSLLDHPVLRVVKSLAIITPITAELDPLATYTFLPFCSPRLHYLGHWSQHTFPTWESLFPDRFPSTCQATFRLATWINDEPYLYRRQRDNKTVGVSMTLLQLLANKLNFSYTMTTRSVDGLWGSEENGEWNGLLGMIQNSHYDFTINSLFSHLKRAIAFDESESLGFDDVTVFLQKPAPLSKWMNLVRPFSLRIWGLLAMAFILTSGCFVLQAKVGGRGWNADMGPLRAILGQSSPYLTEPRLLAGLWLLICFVLTAAYTSNLVGVFTKPAFPPRLTTLSQLLNSEKRLTVLDQGNIMKEIMKNSANPSIRRFRGRLDFYVDDRQVVAAMAAGTHGYVASITYTSLVLLTKFKASETQFHLRKVWFFKKNTPWKEKFDKNIRRLKEAGMLSFWLKSTFLFVLGLNDKNELGALGYTTEEKSREERVDGGTKGVGRPGSPLTMSHLQGLFSLLGLAWALSTLIFLLEIIHKKKF</sequence>
<keyword evidence="7" id="KW-0406">Ion transport</keyword>
<evidence type="ECO:0000313" key="16">
    <source>
        <dbReference type="Proteomes" id="UP001286313"/>
    </source>
</evidence>
<evidence type="ECO:0000256" key="9">
    <source>
        <dbReference type="ARBA" id="ARBA00023170"/>
    </source>
</evidence>
<dbReference type="InterPro" id="IPR019594">
    <property type="entry name" value="Glu/Gly-bd"/>
</dbReference>
<keyword evidence="6 13" id="KW-1133">Transmembrane helix</keyword>
<dbReference type="InterPro" id="IPR052192">
    <property type="entry name" value="Insect_Ionotropic_Sensory_Rcpt"/>
</dbReference>
<evidence type="ECO:0000256" key="4">
    <source>
        <dbReference type="ARBA" id="ARBA00022475"/>
    </source>
</evidence>
<evidence type="ECO:0000256" key="12">
    <source>
        <dbReference type="ARBA" id="ARBA00023303"/>
    </source>
</evidence>
<gene>
    <name evidence="15" type="ORF">Pcinc_006888</name>
</gene>
<comment type="similarity">
    <text evidence="2">Belongs to the glutamate-gated ion channel (TC 1.A.10.1) family.</text>
</comment>
<feature type="transmembrane region" description="Helical" evidence="13">
    <location>
        <begin position="580"/>
        <end position="600"/>
    </location>
</feature>
<keyword evidence="10" id="KW-0325">Glycoprotein</keyword>
<proteinExistence type="inferred from homology"/>
<evidence type="ECO:0000256" key="6">
    <source>
        <dbReference type="ARBA" id="ARBA00022989"/>
    </source>
</evidence>
<evidence type="ECO:0000256" key="7">
    <source>
        <dbReference type="ARBA" id="ARBA00023065"/>
    </source>
</evidence>
<keyword evidence="9" id="KW-0675">Receptor</keyword>
<keyword evidence="11" id="KW-1071">Ligand-gated ion channel</keyword>